<proteinExistence type="inferred from homology"/>
<evidence type="ECO:0000256" key="7">
    <source>
        <dbReference type="ARBA" id="ARBA00023284"/>
    </source>
</evidence>
<evidence type="ECO:0000259" key="12">
    <source>
        <dbReference type="PROSITE" id="PS51352"/>
    </source>
</evidence>
<dbReference type="EMBL" id="JBBHJZ010000001">
    <property type="protein sequence ID" value="MEJ5976245.1"/>
    <property type="molecule type" value="Genomic_DNA"/>
</dbReference>
<evidence type="ECO:0000256" key="5">
    <source>
        <dbReference type="ARBA" id="ARBA00023002"/>
    </source>
</evidence>
<dbReference type="InterPro" id="IPR013766">
    <property type="entry name" value="Thioredoxin_domain"/>
</dbReference>
<keyword evidence="4" id="KW-0049">Antioxidant</keyword>
<comment type="function">
    <text evidence="1">Thiol-specific peroxidase that catalyzes the reduction of hydrogen peroxide and organic hydroperoxides to water and alcohols, respectively. Plays a role in cell protection against oxidative stress by detoxifying peroxides and as sensor of hydrogen peroxide-mediated signaling events.</text>
</comment>
<dbReference type="Gene3D" id="3.40.30.10">
    <property type="entry name" value="Glutaredoxin"/>
    <property type="match status" value="1"/>
</dbReference>
<dbReference type="PROSITE" id="PS51352">
    <property type="entry name" value="THIOREDOXIN_2"/>
    <property type="match status" value="1"/>
</dbReference>
<evidence type="ECO:0000256" key="1">
    <source>
        <dbReference type="ARBA" id="ARBA00003330"/>
    </source>
</evidence>
<gene>
    <name evidence="13" type="ORF">WG901_06345</name>
</gene>
<evidence type="ECO:0000313" key="14">
    <source>
        <dbReference type="Proteomes" id="UP001361239"/>
    </source>
</evidence>
<dbReference type="Proteomes" id="UP001361239">
    <property type="component" value="Unassembled WGS sequence"/>
</dbReference>
<protein>
    <recommendedName>
        <fullName evidence="2">thioredoxin-dependent peroxiredoxin</fullName>
        <ecNumber evidence="2">1.11.1.24</ecNumber>
    </recommendedName>
    <alternativeName>
        <fullName evidence="8">Thioredoxin peroxidase</fullName>
    </alternativeName>
    <alternativeName>
        <fullName evidence="10">Thioredoxin-dependent peroxiredoxin Bcp</fullName>
    </alternativeName>
</protein>
<feature type="domain" description="Thioredoxin" evidence="12">
    <location>
        <begin position="46"/>
        <end position="217"/>
    </location>
</feature>
<sequence length="221" mass="24153">MSYKTLGQRYGELQAERERTWKPEQLARNAGQRRVLVERHDPAAHPQSGTAAPDFTVIDQDGKALTRDALTANGPAVLVFFRFAGCPACNLALPYYNETLWPQLDRAGIPLVAVSAQNPVDRGIIDRHGLGFPVAADPDYALDRALGITFLPEERPQVAPGESWIGATLGTNSYEIDQPAVLILDQGGTVRWLDVSPDWLDRTESDAILAQLPEVTARIAA</sequence>
<accession>A0ABU8RT20</accession>
<dbReference type="SUPFAM" id="SSF52833">
    <property type="entry name" value="Thioredoxin-like"/>
    <property type="match status" value="1"/>
</dbReference>
<evidence type="ECO:0000256" key="4">
    <source>
        <dbReference type="ARBA" id="ARBA00022862"/>
    </source>
</evidence>
<comment type="caution">
    <text evidence="13">The sequence shown here is derived from an EMBL/GenBank/DDBJ whole genome shotgun (WGS) entry which is preliminary data.</text>
</comment>
<evidence type="ECO:0000256" key="6">
    <source>
        <dbReference type="ARBA" id="ARBA00023157"/>
    </source>
</evidence>
<dbReference type="RefSeq" id="WP_339586163.1">
    <property type="nucleotide sequence ID" value="NZ_JBBHJZ010000001.1"/>
</dbReference>
<evidence type="ECO:0000256" key="8">
    <source>
        <dbReference type="ARBA" id="ARBA00032824"/>
    </source>
</evidence>
<dbReference type="PANTHER" id="PTHR42801">
    <property type="entry name" value="THIOREDOXIN-DEPENDENT PEROXIDE REDUCTASE"/>
    <property type="match status" value="1"/>
</dbReference>
<organism evidence="13 14">
    <name type="scientific">Novosphingobium anseongense</name>
    <dbReference type="NCBI Taxonomy" id="3133436"/>
    <lineage>
        <taxon>Bacteria</taxon>
        <taxon>Pseudomonadati</taxon>
        <taxon>Pseudomonadota</taxon>
        <taxon>Alphaproteobacteria</taxon>
        <taxon>Sphingomonadales</taxon>
        <taxon>Sphingomonadaceae</taxon>
        <taxon>Novosphingobium</taxon>
    </lineage>
</organism>
<dbReference type="InterPro" id="IPR036249">
    <property type="entry name" value="Thioredoxin-like_sf"/>
</dbReference>
<dbReference type="EC" id="1.11.1.24" evidence="2"/>
<dbReference type="PANTHER" id="PTHR42801:SF7">
    <property type="entry name" value="SLL1159 PROTEIN"/>
    <property type="match status" value="1"/>
</dbReference>
<evidence type="ECO:0000256" key="2">
    <source>
        <dbReference type="ARBA" id="ARBA00013017"/>
    </source>
</evidence>
<keyword evidence="3" id="KW-0575">Peroxidase</keyword>
<name>A0ABU8RT20_9SPHN</name>
<keyword evidence="5" id="KW-0560">Oxidoreductase</keyword>
<dbReference type="CDD" id="cd02970">
    <property type="entry name" value="PRX_like2"/>
    <property type="match status" value="1"/>
</dbReference>
<evidence type="ECO:0000256" key="10">
    <source>
        <dbReference type="ARBA" id="ARBA00042639"/>
    </source>
</evidence>
<keyword evidence="14" id="KW-1185">Reference proteome</keyword>
<dbReference type="InterPro" id="IPR050924">
    <property type="entry name" value="Peroxiredoxin_BCP/PrxQ"/>
</dbReference>
<dbReference type="Pfam" id="PF00578">
    <property type="entry name" value="AhpC-TSA"/>
    <property type="match status" value="1"/>
</dbReference>
<evidence type="ECO:0000313" key="13">
    <source>
        <dbReference type="EMBL" id="MEJ5976245.1"/>
    </source>
</evidence>
<comment type="catalytic activity">
    <reaction evidence="11">
        <text>a hydroperoxide + [thioredoxin]-dithiol = an alcohol + [thioredoxin]-disulfide + H2O</text>
        <dbReference type="Rhea" id="RHEA:62620"/>
        <dbReference type="Rhea" id="RHEA-COMP:10698"/>
        <dbReference type="Rhea" id="RHEA-COMP:10700"/>
        <dbReference type="ChEBI" id="CHEBI:15377"/>
        <dbReference type="ChEBI" id="CHEBI:29950"/>
        <dbReference type="ChEBI" id="CHEBI:30879"/>
        <dbReference type="ChEBI" id="CHEBI:35924"/>
        <dbReference type="ChEBI" id="CHEBI:50058"/>
        <dbReference type="EC" id="1.11.1.24"/>
    </reaction>
</comment>
<evidence type="ECO:0000256" key="11">
    <source>
        <dbReference type="ARBA" id="ARBA00049091"/>
    </source>
</evidence>
<reference evidence="13 14" key="1">
    <citation type="submission" date="2024-03" db="EMBL/GenBank/DDBJ databases">
        <authorList>
            <person name="Jo J.-H."/>
        </authorList>
    </citation>
    <scope>NUCLEOTIDE SEQUENCE [LARGE SCALE GENOMIC DNA]</scope>
    <source>
        <strain evidence="13 14">PS1R-30</strain>
    </source>
</reference>
<comment type="similarity">
    <text evidence="9">Belongs to the peroxiredoxin family. BCP/PrxQ subfamily.</text>
</comment>
<evidence type="ECO:0000256" key="3">
    <source>
        <dbReference type="ARBA" id="ARBA00022559"/>
    </source>
</evidence>
<dbReference type="InterPro" id="IPR000866">
    <property type="entry name" value="AhpC/TSA"/>
</dbReference>
<keyword evidence="7" id="KW-0676">Redox-active center</keyword>
<keyword evidence="6" id="KW-1015">Disulfide bond</keyword>
<evidence type="ECO:0000256" key="9">
    <source>
        <dbReference type="ARBA" id="ARBA00038489"/>
    </source>
</evidence>